<dbReference type="GO" id="GO:0005743">
    <property type="term" value="C:mitochondrial inner membrane"/>
    <property type="evidence" value="ECO:0007669"/>
    <property type="project" value="UniProtKB-ARBA"/>
</dbReference>
<dbReference type="FunFam" id="3.40.1370.10:FF:000005">
    <property type="entry name" value="39S ribosomal protein L4, mitochondrial"/>
    <property type="match status" value="1"/>
</dbReference>
<dbReference type="OMA" id="WIENTDA"/>
<keyword evidence="10" id="KW-1185">Reference proteome</keyword>
<dbReference type="HAMAP" id="MF_01328_B">
    <property type="entry name" value="Ribosomal_uL4_B"/>
    <property type="match status" value="1"/>
</dbReference>
<keyword evidence="5" id="KW-0687">Ribonucleoprotein</keyword>
<dbReference type="Proteomes" id="UP000027135">
    <property type="component" value="Unassembled WGS sequence"/>
</dbReference>
<evidence type="ECO:0000313" key="10">
    <source>
        <dbReference type="Proteomes" id="UP000027135"/>
    </source>
</evidence>
<dbReference type="InterPro" id="IPR013005">
    <property type="entry name" value="Ribosomal_uL4-like"/>
</dbReference>
<evidence type="ECO:0000256" key="4">
    <source>
        <dbReference type="ARBA" id="ARBA00023128"/>
    </source>
</evidence>
<dbReference type="EMBL" id="KK852637">
    <property type="protein sequence ID" value="KDR19698.1"/>
    <property type="molecule type" value="Genomic_DNA"/>
</dbReference>
<keyword evidence="3 9" id="KW-0689">Ribosomal protein</keyword>
<dbReference type="PANTHER" id="PTHR10746">
    <property type="entry name" value="50S RIBOSOMAL PROTEIN L4"/>
    <property type="match status" value="1"/>
</dbReference>
<dbReference type="FunCoup" id="A0A067RH92">
    <property type="interactions" value="638"/>
</dbReference>
<dbReference type="GO" id="GO:0005840">
    <property type="term" value="C:ribosome"/>
    <property type="evidence" value="ECO:0007669"/>
    <property type="project" value="UniProtKB-KW"/>
</dbReference>
<dbReference type="GO" id="GO:0003735">
    <property type="term" value="F:structural constituent of ribosome"/>
    <property type="evidence" value="ECO:0007669"/>
    <property type="project" value="InterPro"/>
</dbReference>
<evidence type="ECO:0000313" key="9">
    <source>
        <dbReference type="EMBL" id="KDR19698.1"/>
    </source>
</evidence>
<feature type="region of interest" description="Disordered" evidence="8">
    <location>
        <begin position="150"/>
        <end position="172"/>
    </location>
</feature>
<evidence type="ECO:0000256" key="6">
    <source>
        <dbReference type="ARBA" id="ARBA00040565"/>
    </source>
</evidence>
<protein>
    <recommendedName>
        <fullName evidence="6">Large ribosomal subunit protein uL4m</fullName>
    </recommendedName>
    <alternativeName>
        <fullName evidence="7">39S ribosomal protein L4, mitochondrial</fullName>
    </alternativeName>
</protein>
<keyword evidence="4" id="KW-0496">Mitochondrion</keyword>
<dbReference type="Gene3D" id="3.40.1370.10">
    <property type="match status" value="1"/>
</dbReference>
<name>A0A067RH92_ZOONE</name>
<dbReference type="InterPro" id="IPR023574">
    <property type="entry name" value="Ribosomal_uL4_dom_sf"/>
</dbReference>
<dbReference type="Pfam" id="PF00573">
    <property type="entry name" value="Ribosomal_L4"/>
    <property type="match status" value="1"/>
</dbReference>
<dbReference type="SUPFAM" id="SSF52166">
    <property type="entry name" value="Ribosomal protein L4"/>
    <property type="match status" value="1"/>
</dbReference>
<evidence type="ECO:0000256" key="1">
    <source>
        <dbReference type="ARBA" id="ARBA00004173"/>
    </source>
</evidence>
<evidence type="ECO:0000256" key="2">
    <source>
        <dbReference type="ARBA" id="ARBA00010528"/>
    </source>
</evidence>
<accession>A0A067RH92</accession>
<organism evidence="9 10">
    <name type="scientific">Zootermopsis nevadensis</name>
    <name type="common">Dampwood termite</name>
    <dbReference type="NCBI Taxonomy" id="136037"/>
    <lineage>
        <taxon>Eukaryota</taxon>
        <taxon>Metazoa</taxon>
        <taxon>Ecdysozoa</taxon>
        <taxon>Arthropoda</taxon>
        <taxon>Hexapoda</taxon>
        <taxon>Insecta</taxon>
        <taxon>Pterygota</taxon>
        <taxon>Neoptera</taxon>
        <taxon>Polyneoptera</taxon>
        <taxon>Dictyoptera</taxon>
        <taxon>Blattodea</taxon>
        <taxon>Blattoidea</taxon>
        <taxon>Termitoidae</taxon>
        <taxon>Termopsidae</taxon>
        <taxon>Zootermopsis</taxon>
    </lineage>
</organism>
<comment type="similarity">
    <text evidence="2">Belongs to the universal ribosomal protein uL4 family.</text>
</comment>
<dbReference type="NCBIfam" id="TIGR03953">
    <property type="entry name" value="rplD_bact"/>
    <property type="match status" value="1"/>
</dbReference>
<dbReference type="GO" id="GO:0006412">
    <property type="term" value="P:translation"/>
    <property type="evidence" value="ECO:0007669"/>
    <property type="project" value="InterPro"/>
</dbReference>
<reference evidence="9 10" key="1">
    <citation type="journal article" date="2014" name="Nat. Commun.">
        <title>Molecular traces of alternative social organization in a termite genome.</title>
        <authorList>
            <person name="Terrapon N."/>
            <person name="Li C."/>
            <person name="Robertson H.M."/>
            <person name="Ji L."/>
            <person name="Meng X."/>
            <person name="Booth W."/>
            <person name="Chen Z."/>
            <person name="Childers C.P."/>
            <person name="Glastad K.M."/>
            <person name="Gokhale K."/>
            <person name="Gowin J."/>
            <person name="Gronenberg W."/>
            <person name="Hermansen R.A."/>
            <person name="Hu H."/>
            <person name="Hunt B.G."/>
            <person name="Huylmans A.K."/>
            <person name="Khalil S.M."/>
            <person name="Mitchell R.D."/>
            <person name="Munoz-Torres M.C."/>
            <person name="Mustard J.A."/>
            <person name="Pan H."/>
            <person name="Reese J.T."/>
            <person name="Scharf M.E."/>
            <person name="Sun F."/>
            <person name="Vogel H."/>
            <person name="Xiao J."/>
            <person name="Yang W."/>
            <person name="Yang Z."/>
            <person name="Yang Z."/>
            <person name="Zhou J."/>
            <person name="Zhu J."/>
            <person name="Brent C.S."/>
            <person name="Elsik C.G."/>
            <person name="Goodisman M.A."/>
            <person name="Liberles D.A."/>
            <person name="Roe R.M."/>
            <person name="Vargo E.L."/>
            <person name="Vilcinskas A."/>
            <person name="Wang J."/>
            <person name="Bornberg-Bauer E."/>
            <person name="Korb J."/>
            <person name="Zhang G."/>
            <person name="Liebig J."/>
        </authorList>
    </citation>
    <scope>NUCLEOTIDE SEQUENCE [LARGE SCALE GENOMIC DNA]</scope>
    <source>
        <tissue evidence="9">Whole organism</tissue>
    </source>
</reference>
<dbReference type="InterPro" id="IPR002136">
    <property type="entry name" value="Ribosomal_uL4"/>
</dbReference>
<dbReference type="GO" id="GO:1990904">
    <property type="term" value="C:ribonucleoprotein complex"/>
    <property type="evidence" value="ECO:0007669"/>
    <property type="project" value="UniProtKB-KW"/>
</dbReference>
<sequence>MLVHWHHSYSTYQRGSTQVGATACKMAVVNRIYLFSRISITPKILLDPINRVCGGRRFDSTSVSSDGEVSNSSLSTTPIIRRTLACPPEYKRVQQAWVENLNTVEEQKLGLIDLHPDVFGAQPRIDIIHENVEWQTKYRKVRYDHTKTRAEVRGGGRKPWPQKGTGKARHGSIRSPLWRGGGIAHGPRSPQTYFYMLPFYTRVHGLISCLSIKLAQDDLHVVNSLEIPTDDPKYIEDLVENRNWGPSVLLVDEIDIMPRNITAATDSILHINLMPVYGLNVFSMLKHDTLVLTMAAVNRIEEKLLYQLNRPDFMDVTKKFMLNQNG</sequence>
<evidence type="ECO:0000256" key="8">
    <source>
        <dbReference type="SAM" id="MobiDB-lite"/>
    </source>
</evidence>
<comment type="subcellular location">
    <subcellularLocation>
        <location evidence="1">Mitochondrion</location>
    </subcellularLocation>
</comment>
<dbReference type="STRING" id="136037.A0A067RH92"/>
<proteinExistence type="inferred from homology"/>
<dbReference type="eggNOG" id="KOG1624">
    <property type="taxonomic scope" value="Eukaryota"/>
</dbReference>
<dbReference type="AlphaFoldDB" id="A0A067RH92"/>
<evidence type="ECO:0000256" key="7">
    <source>
        <dbReference type="ARBA" id="ARBA00082711"/>
    </source>
</evidence>
<dbReference type="InParanoid" id="A0A067RH92"/>
<evidence type="ECO:0000256" key="5">
    <source>
        <dbReference type="ARBA" id="ARBA00023274"/>
    </source>
</evidence>
<evidence type="ECO:0000256" key="3">
    <source>
        <dbReference type="ARBA" id="ARBA00022980"/>
    </source>
</evidence>
<dbReference type="PANTHER" id="PTHR10746:SF6">
    <property type="entry name" value="LARGE RIBOSOMAL SUBUNIT PROTEIN UL4M"/>
    <property type="match status" value="1"/>
</dbReference>
<gene>
    <name evidence="9" type="ORF">L798_05155</name>
</gene>